<organism evidence="1 2">
    <name type="scientific">Physocladia obscura</name>
    <dbReference type="NCBI Taxonomy" id="109957"/>
    <lineage>
        <taxon>Eukaryota</taxon>
        <taxon>Fungi</taxon>
        <taxon>Fungi incertae sedis</taxon>
        <taxon>Chytridiomycota</taxon>
        <taxon>Chytridiomycota incertae sedis</taxon>
        <taxon>Chytridiomycetes</taxon>
        <taxon>Chytridiales</taxon>
        <taxon>Chytriomycetaceae</taxon>
        <taxon>Physocladia</taxon>
    </lineage>
</organism>
<name>A0AAD5SP73_9FUNG</name>
<dbReference type="EMBL" id="JADGJH010005474">
    <property type="protein sequence ID" value="KAJ3080453.1"/>
    <property type="molecule type" value="Genomic_DNA"/>
</dbReference>
<proteinExistence type="predicted"/>
<feature type="non-terminal residue" evidence="1">
    <location>
        <position position="188"/>
    </location>
</feature>
<keyword evidence="2" id="KW-1185">Reference proteome</keyword>
<accession>A0AAD5SP73</accession>
<reference evidence="1" key="1">
    <citation type="submission" date="2020-05" db="EMBL/GenBank/DDBJ databases">
        <title>Phylogenomic resolution of chytrid fungi.</title>
        <authorList>
            <person name="Stajich J.E."/>
            <person name="Amses K."/>
            <person name="Simmons R."/>
            <person name="Seto K."/>
            <person name="Myers J."/>
            <person name="Bonds A."/>
            <person name="Quandt C.A."/>
            <person name="Barry K."/>
            <person name="Liu P."/>
            <person name="Grigoriev I."/>
            <person name="Longcore J.E."/>
            <person name="James T.Y."/>
        </authorList>
    </citation>
    <scope>NUCLEOTIDE SEQUENCE</scope>
    <source>
        <strain evidence="1">JEL0513</strain>
    </source>
</reference>
<comment type="caution">
    <text evidence="1">The sequence shown here is derived from an EMBL/GenBank/DDBJ whole genome shotgun (WGS) entry which is preliminary data.</text>
</comment>
<evidence type="ECO:0000313" key="1">
    <source>
        <dbReference type="EMBL" id="KAJ3080453.1"/>
    </source>
</evidence>
<evidence type="ECO:0000313" key="2">
    <source>
        <dbReference type="Proteomes" id="UP001211907"/>
    </source>
</evidence>
<protein>
    <submittedName>
        <fullName evidence="1">Uncharacterized protein</fullName>
    </submittedName>
</protein>
<sequence length="188" mass="21298">MQMKSKVQDVIQKISKEFSVAEANLKLFHYPTGQIEKRRVLSEAANLHNVLRKVKMPSGDITFDFAYNVRIVAVYDPEMPCEICITNFQLGNVREEIQSKFDSLRGYEFEIMYERASGVFSLTDDEQVKEICLKAFKIHVKKKPTSSLHATASTNAQQILQSNASGSPPIAPRQLISAKEFDVMISYS</sequence>
<dbReference type="AlphaFoldDB" id="A0AAD5SP73"/>
<gene>
    <name evidence="1" type="ORF">HK100_010137</name>
</gene>
<dbReference type="Proteomes" id="UP001211907">
    <property type="component" value="Unassembled WGS sequence"/>
</dbReference>